<dbReference type="PROSITE" id="PS00759">
    <property type="entry name" value="ARGE_DAPE_CPG2_2"/>
    <property type="match status" value="1"/>
</dbReference>
<reference evidence="11" key="2">
    <citation type="submission" date="2020-09" db="EMBL/GenBank/DDBJ databases">
        <authorList>
            <person name="Sun Q."/>
            <person name="Zhou Y."/>
        </authorList>
    </citation>
    <scope>NUCLEOTIDE SEQUENCE</scope>
    <source>
        <strain evidence="11">CGMCC 1.6293</strain>
    </source>
</reference>
<dbReference type="Gene3D" id="3.40.630.10">
    <property type="entry name" value="Zn peptidases"/>
    <property type="match status" value="1"/>
</dbReference>
<dbReference type="AlphaFoldDB" id="A0A917WIW5"/>
<keyword evidence="3" id="KW-0963">Cytoplasm</keyword>
<protein>
    <submittedName>
        <fullName evidence="11">Acetylornithine deacetylase</fullName>
    </submittedName>
</protein>
<dbReference type="Gene3D" id="3.30.70.360">
    <property type="match status" value="1"/>
</dbReference>
<dbReference type="SUPFAM" id="SSF55031">
    <property type="entry name" value="Bacterial exopeptidase dimerisation domain"/>
    <property type="match status" value="1"/>
</dbReference>
<evidence type="ECO:0000256" key="6">
    <source>
        <dbReference type="ARBA" id="ARBA00022723"/>
    </source>
</evidence>
<evidence type="ECO:0000256" key="3">
    <source>
        <dbReference type="ARBA" id="ARBA00022490"/>
    </source>
</evidence>
<dbReference type="SUPFAM" id="SSF53187">
    <property type="entry name" value="Zn-dependent exopeptidases"/>
    <property type="match status" value="1"/>
</dbReference>
<dbReference type="PANTHER" id="PTHR43808">
    <property type="entry name" value="ACETYLORNITHINE DEACETYLASE"/>
    <property type="match status" value="1"/>
</dbReference>
<keyword evidence="6" id="KW-0479">Metal-binding</keyword>
<dbReference type="Proteomes" id="UP000649829">
    <property type="component" value="Unassembled WGS sequence"/>
</dbReference>
<evidence type="ECO:0000256" key="5">
    <source>
        <dbReference type="ARBA" id="ARBA00022605"/>
    </source>
</evidence>
<comment type="similarity">
    <text evidence="2">Belongs to the peptidase M20A family. ArgE subfamily.</text>
</comment>
<dbReference type="RefSeq" id="WP_028287062.1">
    <property type="nucleotide sequence ID" value="NZ_BMLF01000002.1"/>
</dbReference>
<accession>A0A917WIW5</accession>
<evidence type="ECO:0000259" key="10">
    <source>
        <dbReference type="Pfam" id="PF07687"/>
    </source>
</evidence>
<evidence type="ECO:0000256" key="4">
    <source>
        <dbReference type="ARBA" id="ARBA00022571"/>
    </source>
</evidence>
<dbReference type="InterPro" id="IPR036264">
    <property type="entry name" value="Bact_exopeptidase_dim_dom"/>
</dbReference>
<sequence>MSDLETTREILGSLISHPTVSSESNLDLMWVMADRLDRAGARVEVMKDASGAKANLFATIGPDEPGGLMLSGHSDVVPVEDQPWSADPFAMWEDDARLFGRGTCDMKGFIAACIAMAPTFASRQLTRPIHFAFTHDEEIGCLGAQTLAHILRDREVRPGLAIVGEPTSMRIIEGHKGCCEYRVTFTGREGHGSRPDLGVNASEYATRYVTRLLELREALKHRAPPGSRFEPPWTTINIGRMAGGHAPNIICGHAEVEWEMRPVQQTDADFVKRAIRDYVGDILLPEMQAGFPEALISTEVLGEVAGLEPMDQNAARYLVSELTGANGADLVAFGTEAGLFQEIGMDVVVCGPGSIEQAHKPDEFIEIGQLASCLDMLHGLADRFTAHG</sequence>
<dbReference type="GO" id="GO:0008777">
    <property type="term" value="F:acetylornithine deacetylase activity"/>
    <property type="evidence" value="ECO:0007669"/>
    <property type="project" value="TreeGrafter"/>
</dbReference>
<organism evidence="11 12">
    <name type="scientific">Pseudooceanicola nanhaiensis</name>
    <dbReference type="NCBI Taxonomy" id="375761"/>
    <lineage>
        <taxon>Bacteria</taxon>
        <taxon>Pseudomonadati</taxon>
        <taxon>Pseudomonadota</taxon>
        <taxon>Alphaproteobacteria</taxon>
        <taxon>Rhodobacterales</taxon>
        <taxon>Paracoccaceae</taxon>
        <taxon>Pseudooceanicola</taxon>
    </lineage>
</organism>
<evidence type="ECO:0000256" key="9">
    <source>
        <dbReference type="ARBA" id="ARBA00023285"/>
    </source>
</evidence>
<evidence type="ECO:0000313" key="11">
    <source>
        <dbReference type="EMBL" id="GGM07274.1"/>
    </source>
</evidence>
<dbReference type="GO" id="GO:0046872">
    <property type="term" value="F:metal ion binding"/>
    <property type="evidence" value="ECO:0007669"/>
    <property type="project" value="UniProtKB-KW"/>
</dbReference>
<dbReference type="InterPro" id="IPR002933">
    <property type="entry name" value="Peptidase_M20"/>
</dbReference>
<dbReference type="PANTHER" id="PTHR43808:SF31">
    <property type="entry name" value="N-ACETYL-L-CITRULLINE DEACETYLASE"/>
    <property type="match status" value="1"/>
</dbReference>
<evidence type="ECO:0000313" key="12">
    <source>
        <dbReference type="Proteomes" id="UP000649829"/>
    </source>
</evidence>
<comment type="caution">
    <text evidence="11">The sequence shown here is derived from an EMBL/GenBank/DDBJ whole genome shotgun (WGS) entry which is preliminary data.</text>
</comment>
<evidence type="ECO:0000256" key="2">
    <source>
        <dbReference type="ARBA" id="ARBA00005691"/>
    </source>
</evidence>
<gene>
    <name evidence="11" type="ORF">GCM10011534_31530</name>
</gene>
<dbReference type="NCBIfam" id="NF005710">
    <property type="entry name" value="PRK07522.1"/>
    <property type="match status" value="1"/>
</dbReference>
<reference evidence="11" key="1">
    <citation type="journal article" date="2014" name="Int. J. Syst. Evol. Microbiol.">
        <title>Complete genome sequence of Corynebacterium casei LMG S-19264T (=DSM 44701T), isolated from a smear-ripened cheese.</title>
        <authorList>
            <consortium name="US DOE Joint Genome Institute (JGI-PGF)"/>
            <person name="Walter F."/>
            <person name="Albersmeier A."/>
            <person name="Kalinowski J."/>
            <person name="Ruckert C."/>
        </authorList>
    </citation>
    <scope>NUCLEOTIDE SEQUENCE</scope>
    <source>
        <strain evidence="11">CGMCC 1.6293</strain>
    </source>
</reference>
<dbReference type="InterPro" id="IPR050072">
    <property type="entry name" value="Peptidase_M20A"/>
</dbReference>
<keyword evidence="5" id="KW-0028">Amino-acid biosynthesis</keyword>
<keyword evidence="7" id="KW-0378">Hydrolase</keyword>
<dbReference type="InterPro" id="IPR011650">
    <property type="entry name" value="Peptidase_M20_dimer"/>
</dbReference>
<keyword evidence="4" id="KW-0055">Arginine biosynthesis</keyword>
<keyword evidence="8" id="KW-0862">Zinc</keyword>
<keyword evidence="9" id="KW-0170">Cobalt</keyword>
<evidence type="ECO:0000256" key="1">
    <source>
        <dbReference type="ARBA" id="ARBA00001947"/>
    </source>
</evidence>
<comment type="cofactor">
    <cofactor evidence="1">
        <name>Zn(2+)</name>
        <dbReference type="ChEBI" id="CHEBI:29105"/>
    </cofactor>
</comment>
<dbReference type="InterPro" id="IPR001261">
    <property type="entry name" value="ArgE/DapE_CS"/>
</dbReference>
<keyword evidence="12" id="KW-1185">Reference proteome</keyword>
<dbReference type="NCBIfam" id="TIGR01892">
    <property type="entry name" value="AcOrn-deacetyl"/>
    <property type="match status" value="1"/>
</dbReference>
<dbReference type="Pfam" id="PF01546">
    <property type="entry name" value="Peptidase_M20"/>
    <property type="match status" value="1"/>
</dbReference>
<dbReference type="PROSITE" id="PS00758">
    <property type="entry name" value="ARGE_DAPE_CPG2_1"/>
    <property type="match status" value="1"/>
</dbReference>
<evidence type="ECO:0000256" key="8">
    <source>
        <dbReference type="ARBA" id="ARBA00022833"/>
    </source>
</evidence>
<dbReference type="EMBL" id="BMLF01000002">
    <property type="protein sequence ID" value="GGM07274.1"/>
    <property type="molecule type" value="Genomic_DNA"/>
</dbReference>
<dbReference type="Pfam" id="PF07687">
    <property type="entry name" value="M20_dimer"/>
    <property type="match status" value="1"/>
</dbReference>
<dbReference type="InterPro" id="IPR010169">
    <property type="entry name" value="AcOrn-deacetyl"/>
</dbReference>
<name>A0A917WIW5_9RHOB</name>
<proteinExistence type="inferred from homology"/>
<evidence type="ECO:0000256" key="7">
    <source>
        <dbReference type="ARBA" id="ARBA00022801"/>
    </source>
</evidence>
<feature type="domain" description="Peptidase M20 dimerisation" evidence="10">
    <location>
        <begin position="174"/>
        <end position="283"/>
    </location>
</feature>
<dbReference type="GO" id="GO:0006526">
    <property type="term" value="P:L-arginine biosynthetic process"/>
    <property type="evidence" value="ECO:0007669"/>
    <property type="project" value="UniProtKB-KW"/>
</dbReference>
<dbReference type="CDD" id="cd03894">
    <property type="entry name" value="M20_ArgE"/>
    <property type="match status" value="1"/>
</dbReference>